<dbReference type="GO" id="GO:0004198">
    <property type="term" value="F:calcium-dependent cysteine-type endopeptidase activity"/>
    <property type="evidence" value="ECO:0007669"/>
    <property type="project" value="InterPro"/>
</dbReference>
<sequence>MTDEASKYAKLAEEYDHSGKLYAAIYYYVTSSKKFFRHSSKGRSPRPTCLRSWLNGQVFKSEVQAAELLLAGIKSKEIDPSFVTKAEYYINRAEELKRFGLKYEHHKSEQQLALEKAEFFLKQALNEDEEANVQDAIDLYAQAVELCLMARKNTTNAELQKRLGHLAKRALDRAEDLKKLTPVNRKDNLLLVNQSKISQSFGNLAVEDESKGIENQHVCGSSKYSAEELEVIRITSVINGREYVPFMHVDLRERFAYPVSFSDKHGKLTLSDKQRQRFARWVRPEEIIDQPCIIHCVDSGSIKQTLISDCSFIASLAVSARYEIRFNKKLITNIIYPKHKNGDPAYNPCGKYMIKLHLNGISRKVGSLLSHEIIIDDYLPISQYGELLCSYSQRRNELWVSLLEKAYMKVMGGYDFPGSNSNIDLHALTGWIPDRIAIKSSTTEFDKDKVFDQIFDRYHKGDCLVTIATGQLSQNDQDRSGLVECHAYAMLDVRKLMGRKLFLLKNPWTHLRWKGNYSERDSTNWTEEMQRALSYKPLDAQQFDDERFCGKPRCFRNSAKTTIKDFFAILVDPAPFIDGTRINSPHYLCKMVIGVSEQSSYTLVISQFEKLTTIYYTLREVGEWKGCTAGGCYNNRQTYPRNPIYQLSLDGYSDENVLCIDLKGPKQYSIGFDVVPVNVKSGKAFDRKTSGAYRPGFCILRLDDVPAGTYNIVPTTFLPNQEGPFFLTFRASCSFYVNKVQ</sequence>
<name>A0A915K6Q0_ROMCU</name>
<dbReference type="InterPro" id="IPR038765">
    <property type="entry name" value="Papain-like_cys_pep_sf"/>
</dbReference>
<keyword evidence="8" id="KW-1185">Reference proteome</keyword>
<comment type="similarity">
    <text evidence="1">Belongs to the peptidase C2 family.</text>
</comment>
<dbReference type="InterPro" id="IPR007330">
    <property type="entry name" value="MIT_dom"/>
</dbReference>
<dbReference type="WBParaSite" id="nRc.2.0.1.t33562-RA">
    <property type="protein sequence ID" value="nRc.2.0.1.t33562-RA"/>
    <property type="gene ID" value="nRc.2.0.1.g33562"/>
</dbReference>
<accession>A0A915K6Q0</accession>
<dbReference type="InterPro" id="IPR022683">
    <property type="entry name" value="Calpain_III"/>
</dbReference>
<dbReference type="Gene3D" id="1.20.58.80">
    <property type="entry name" value="Phosphotransferase system, lactose/cellobiose-type IIA subunit"/>
    <property type="match status" value="1"/>
</dbReference>
<dbReference type="AlphaFoldDB" id="A0A915K6Q0"/>
<dbReference type="Gene3D" id="3.90.70.10">
    <property type="entry name" value="Cysteine proteinases"/>
    <property type="match status" value="1"/>
</dbReference>
<dbReference type="Pfam" id="PF01067">
    <property type="entry name" value="Calpain_III"/>
    <property type="match status" value="1"/>
</dbReference>
<evidence type="ECO:0000313" key="9">
    <source>
        <dbReference type="WBParaSite" id="nRc.2.0.1.t33562-RA"/>
    </source>
</evidence>
<dbReference type="InterPro" id="IPR022682">
    <property type="entry name" value="Calpain_domain_III"/>
</dbReference>
<dbReference type="Pfam" id="PF04212">
    <property type="entry name" value="MIT"/>
    <property type="match status" value="1"/>
</dbReference>
<dbReference type="InterPro" id="IPR051297">
    <property type="entry name" value="PalB/RIM13"/>
</dbReference>
<dbReference type="SMART" id="SM00720">
    <property type="entry name" value="calpain_III"/>
    <property type="match status" value="1"/>
</dbReference>
<evidence type="ECO:0000256" key="3">
    <source>
        <dbReference type="ARBA" id="ARBA00022801"/>
    </source>
</evidence>
<dbReference type="PANTHER" id="PTHR46143">
    <property type="entry name" value="CALPAIN-7"/>
    <property type="match status" value="1"/>
</dbReference>
<evidence type="ECO:0000256" key="2">
    <source>
        <dbReference type="ARBA" id="ARBA00022670"/>
    </source>
</evidence>
<dbReference type="PROSITE" id="PS50203">
    <property type="entry name" value="CALPAIN_CAT"/>
    <property type="match status" value="1"/>
</dbReference>
<dbReference type="InterPro" id="IPR036213">
    <property type="entry name" value="Calpain_III_sf"/>
</dbReference>
<evidence type="ECO:0000256" key="5">
    <source>
        <dbReference type="PIRSR" id="PIRSR622684-1"/>
    </source>
</evidence>
<dbReference type="SMART" id="SM00230">
    <property type="entry name" value="CysPc"/>
    <property type="match status" value="1"/>
</dbReference>
<feature type="active site" evidence="5 6">
    <location>
        <position position="310"/>
    </location>
</feature>
<evidence type="ECO:0000256" key="6">
    <source>
        <dbReference type="PROSITE-ProRule" id="PRU00239"/>
    </source>
</evidence>
<dbReference type="SMART" id="SM00745">
    <property type="entry name" value="MIT"/>
    <property type="match status" value="1"/>
</dbReference>
<dbReference type="PANTHER" id="PTHR46143:SF1">
    <property type="entry name" value="CALPAIN-7"/>
    <property type="match status" value="1"/>
</dbReference>
<dbReference type="SUPFAM" id="SSF49758">
    <property type="entry name" value="Calpain large subunit, middle domain (domain III)"/>
    <property type="match status" value="1"/>
</dbReference>
<evidence type="ECO:0000313" key="8">
    <source>
        <dbReference type="Proteomes" id="UP000887565"/>
    </source>
</evidence>
<dbReference type="CDD" id="cd00044">
    <property type="entry name" value="CysPc"/>
    <property type="match status" value="1"/>
</dbReference>
<dbReference type="Gene3D" id="2.60.120.380">
    <property type="match status" value="1"/>
</dbReference>
<dbReference type="InterPro" id="IPR036181">
    <property type="entry name" value="MIT_dom_sf"/>
</dbReference>
<feature type="active site" evidence="5 6">
    <location>
        <position position="486"/>
    </location>
</feature>
<dbReference type="PRINTS" id="PR00704">
    <property type="entry name" value="CALPAIN"/>
</dbReference>
<evidence type="ECO:0000256" key="4">
    <source>
        <dbReference type="ARBA" id="ARBA00022807"/>
    </source>
</evidence>
<dbReference type="InterPro" id="IPR001300">
    <property type="entry name" value="Peptidase_C2_calpain_cat"/>
</dbReference>
<keyword evidence="4 6" id="KW-0788">Thiol protease</keyword>
<keyword evidence="3 6" id="KW-0378">Hydrolase</keyword>
<feature type="active site" evidence="5 6">
    <location>
        <position position="506"/>
    </location>
</feature>
<dbReference type="Pfam" id="PF00648">
    <property type="entry name" value="Peptidase_C2"/>
    <property type="match status" value="1"/>
</dbReference>
<evidence type="ECO:0000256" key="1">
    <source>
        <dbReference type="ARBA" id="ARBA00007623"/>
    </source>
</evidence>
<dbReference type="Proteomes" id="UP000887565">
    <property type="component" value="Unplaced"/>
</dbReference>
<dbReference type="InterPro" id="IPR022684">
    <property type="entry name" value="Calpain_cysteine_protease"/>
</dbReference>
<dbReference type="GO" id="GO:0006508">
    <property type="term" value="P:proteolysis"/>
    <property type="evidence" value="ECO:0007669"/>
    <property type="project" value="UniProtKB-KW"/>
</dbReference>
<protein>
    <submittedName>
        <fullName evidence="9">Calpain catalytic domain-containing protein</fullName>
    </submittedName>
</protein>
<feature type="domain" description="Calpain catalytic" evidence="7">
    <location>
        <begin position="260"/>
        <end position="548"/>
    </location>
</feature>
<dbReference type="SUPFAM" id="SSF54001">
    <property type="entry name" value="Cysteine proteinases"/>
    <property type="match status" value="1"/>
</dbReference>
<keyword evidence="2 6" id="KW-0645">Protease</keyword>
<organism evidence="8 9">
    <name type="scientific">Romanomermis culicivorax</name>
    <name type="common">Nematode worm</name>
    <dbReference type="NCBI Taxonomy" id="13658"/>
    <lineage>
        <taxon>Eukaryota</taxon>
        <taxon>Metazoa</taxon>
        <taxon>Ecdysozoa</taxon>
        <taxon>Nematoda</taxon>
        <taxon>Enoplea</taxon>
        <taxon>Dorylaimia</taxon>
        <taxon>Mermithida</taxon>
        <taxon>Mermithoidea</taxon>
        <taxon>Mermithidae</taxon>
        <taxon>Romanomermis</taxon>
    </lineage>
</organism>
<evidence type="ECO:0000259" key="7">
    <source>
        <dbReference type="PROSITE" id="PS50203"/>
    </source>
</evidence>
<dbReference type="OMA" id="GDYRRGC"/>
<dbReference type="SUPFAM" id="SSF116846">
    <property type="entry name" value="MIT domain"/>
    <property type="match status" value="1"/>
</dbReference>
<reference evidence="9" key="1">
    <citation type="submission" date="2022-11" db="UniProtKB">
        <authorList>
            <consortium name="WormBaseParasite"/>
        </authorList>
    </citation>
    <scope>IDENTIFICATION</scope>
</reference>
<proteinExistence type="inferred from homology"/>